<feature type="compositionally biased region" description="Low complexity" evidence="1">
    <location>
        <begin position="50"/>
        <end position="60"/>
    </location>
</feature>
<dbReference type="AlphaFoldDB" id="A0AAE1X2Z9"/>
<dbReference type="PANTHER" id="PTHR33621:SF2">
    <property type="entry name" value="RIBOSOMAL L1 DOMAIN-CONTAINING PROTEIN"/>
    <property type="match status" value="1"/>
</dbReference>
<reference evidence="2" key="2">
    <citation type="journal article" date="2024" name="Plant">
        <title>Genomic evolution and insights into agronomic trait innovations of Sesamum species.</title>
        <authorList>
            <person name="Miao H."/>
            <person name="Wang L."/>
            <person name="Qu L."/>
            <person name="Liu H."/>
            <person name="Sun Y."/>
            <person name="Le M."/>
            <person name="Wang Q."/>
            <person name="Wei S."/>
            <person name="Zheng Y."/>
            <person name="Lin W."/>
            <person name="Duan Y."/>
            <person name="Cao H."/>
            <person name="Xiong S."/>
            <person name="Wang X."/>
            <person name="Wei L."/>
            <person name="Li C."/>
            <person name="Ma Q."/>
            <person name="Ju M."/>
            <person name="Zhao R."/>
            <person name="Li G."/>
            <person name="Mu C."/>
            <person name="Tian Q."/>
            <person name="Mei H."/>
            <person name="Zhang T."/>
            <person name="Gao T."/>
            <person name="Zhang H."/>
        </authorList>
    </citation>
    <scope>NUCLEOTIDE SEQUENCE</scope>
    <source>
        <strain evidence="2">K16</strain>
    </source>
</reference>
<feature type="region of interest" description="Disordered" evidence="1">
    <location>
        <begin position="244"/>
        <end position="265"/>
    </location>
</feature>
<accession>A0AAE1X2Z9</accession>
<dbReference type="PANTHER" id="PTHR33621">
    <property type="entry name" value="ASPARTIC/GLUTAMIC ACID-RICH PROTEIN"/>
    <property type="match status" value="1"/>
</dbReference>
<protein>
    <submittedName>
        <fullName evidence="2">Uncharacterized protein</fullName>
    </submittedName>
</protein>
<dbReference type="EMBL" id="JACGWL010000004">
    <property type="protein sequence ID" value="KAK4403739.1"/>
    <property type="molecule type" value="Genomic_DNA"/>
</dbReference>
<evidence type="ECO:0000313" key="3">
    <source>
        <dbReference type="Proteomes" id="UP001289374"/>
    </source>
</evidence>
<sequence>MDFHSLTRRELQALCKKNKIPANMTNAAMADALKALQLVEGIEELMQLSQSETAQSSTESPVRCEVTSPYVPPTGGRSTRRRNVAKEEPETVKPMTRTRRTACKTLVKDADESQADVTETPALVAQTNRKKSQMASACRKMDSQLMECVEEEKKDVLMTPAPMGVTSRRRRVKEESAVQKVYSTRRSVRLAEKNVEKLNVAENEGSELFKKELLTKDAGVDEDMNLKEALNDSDEVSGITGIDASTTADESYQEKDKSEVNSAEEQDISMVQEIEGEPGQHFEADGPKPEVKENSDVENEETGSYNVCTSEIEVTIENMEELNTEKDIGPQGKAANLVQTVVLESKDNSVDDEFSCDTGNEIEKELYNDKDIKDSEDVHNLDVTLEKFTELRLQQATEEMLEDVAEANFIDHLAISVQLNKEKADKIEILQHDECAQAAADLVPSDVALSTINDSPCKQLGDEQGAKGVPLDEELSHIPLGFASDLDSQLIIQPTCLTPSKNSASNATATMKMVTAFTDNKENIGSGSKLVLVKDREKTAKNTVENADNLNELSVRKLSKMLKEKLEITKKSTKSDSGNEQALPRPALQALPENRIVDETQN</sequence>
<keyword evidence="3" id="KW-1185">Reference proteome</keyword>
<comment type="caution">
    <text evidence="2">The sequence shown here is derived from an EMBL/GenBank/DDBJ whole genome shotgun (WGS) entry which is preliminary data.</text>
</comment>
<evidence type="ECO:0000256" key="1">
    <source>
        <dbReference type="SAM" id="MobiDB-lite"/>
    </source>
</evidence>
<reference evidence="2" key="1">
    <citation type="submission" date="2020-06" db="EMBL/GenBank/DDBJ databases">
        <authorList>
            <person name="Li T."/>
            <person name="Hu X."/>
            <person name="Zhang T."/>
            <person name="Song X."/>
            <person name="Zhang H."/>
            <person name="Dai N."/>
            <person name="Sheng W."/>
            <person name="Hou X."/>
            <person name="Wei L."/>
        </authorList>
    </citation>
    <scope>NUCLEOTIDE SEQUENCE</scope>
    <source>
        <strain evidence="2">K16</strain>
        <tissue evidence="2">Leaf</tissue>
    </source>
</reference>
<evidence type="ECO:0000313" key="2">
    <source>
        <dbReference type="EMBL" id="KAK4403739.1"/>
    </source>
</evidence>
<feature type="region of interest" description="Disordered" evidence="1">
    <location>
        <begin position="278"/>
        <end position="303"/>
    </location>
</feature>
<organism evidence="2 3">
    <name type="scientific">Sesamum angolense</name>
    <dbReference type="NCBI Taxonomy" id="2727404"/>
    <lineage>
        <taxon>Eukaryota</taxon>
        <taxon>Viridiplantae</taxon>
        <taxon>Streptophyta</taxon>
        <taxon>Embryophyta</taxon>
        <taxon>Tracheophyta</taxon>
        <taxon>Spermatophyta</taxon>
        <taxon>Magnoliopsida</taxon>
        <taxon>eudicotyledons</taxon>
        <taxon>Gunneridae</taxon>
        <taxon>Pentapetalae</taxon>
        <taxon>asterids</taxon>
        <taxon>lamiids</taxon>
        <taxon>Lamiales</taxon>
        <taxon>Pedaliaceae</taxon>
        <taxon>Sesamum</taxon>
    </lineage>
</organism>
<feature type="region of interest" description="Disordered" evidence="1">
    <location>
        <begin position="50"/>
        <end position="95"/>
    </location>
</feature>
<dbReference type="Proteomes" id="UP001289374">
    <property type="component" value="Unassembled WGS sequence"/>
</dbReference>
<feature type="region of interest" description="Disordered" evidence="1">
    <location>
        <begin position="566"/>
        <end position="602"/>
    </location>
</feature>
<gene>
    <name evidence="2" type="ORF">Sango_0742500</name>
</gene>
<feature type="compositionally biased region" description="Basic and acidic residues" evidence="1">
    <location>
        <begin position="278"/>
        <end position="295"/>
    </location>
</feature>
<name>A0AAE1X2Z9_9LAMI</name>
<proteinExistence type="predicted"/>